<proteinExistence type="predicted"/>
<sequence length="27" mass="3230">MSCDQEDSLSLLEELLVLYFHDWSWGL</sequence>
<dbReference type="AlphaFoldDB" id="A0A0E9UR39"/>
<organism evidence="1">
    <name type="scientific">Anguilla anguilla</name>
    <name type="common">European freshwater eel</name>
    <name type="synonym">Muraena anguilla</name>
    <dbReference type="NCBI Taxonomy" id="7936"/>
    <lineage>
        <taxon>Eukaryota</taxon>
        <taxon>Metazoa</taxon>
        <taxon>Chordata</taxon>
        <taxon>Craniata</taxon>
        <taxon>Vertebrata</taxon>
        <taxon>Euteleostomi</taxon>
        <taxon>Actinopterygii</taxon>
        <taxon>Neopterygii</taxon>
        <taxon>Teleostei</taxon>
        <taxon>Anguilliformes</taxon>
        <taxon>Anguillidae</taxon>
        <taxon>Anguilla</taxon>
    </lineage>
</organism>
<accession>A0A0E9UR39</accession>
<reference evidence="1" key="1">
    <citation type="submission" date="2014-11" db="EMBL/GenBank/DDBJ databases">
        <authorList>
            <person name="Amaro Gonzalez C."/>
        </authorList>
    </citation>
    <scope>NUCLEOTIDE SEQUENCE</scope>
</reference>
<protein>
    <submittedName>
        <fullName evidence="1">Uncharacterized protein</fullName>
    </submittedName>
</protein>
<reference evidence="1" key="2">
    <citation type="journal article" date="2015" name="Fish Shellfish Immunol.">
        <title>Early steps in the European eel (Anguilla anguilla)-Vibrio vulnificus interaction in the gills: Role of the RtxA13 toxin.</title>
        <authorList>
            <person name="Callol A."/>
            <person name="Pajuelo D."/>
            <person name="Ebbesson L."/>
            <person name="Teles M."/>
            <person name="MacKenzie S."/>
            <person name="Amaro C."/>
        </authorList>
    </citation>
    <scope>NUCLEOTIDE SEQUENCE</scope>
</reference>
<dbReference type="EMBL" id="GBXM01041159">
    <property type="protein sequence ID" value="JAH67418.1"/>
    <property type="molecule type" value="Transcribed_RNA"/>
</dbReference>
<evidence type="ECO:0000313" key="1">
    <source>
        <dbReference type="EMBL" id="JAH67418.1"/>
    </source>
</evidence>
<name>A0A0E9UR39_ANGAN</name>